<comment type="caution">
    <text evidence="1">The sequence shown here is derived from an EMBL/GenBank/DDBJ whole genome shotgun (WGS) entry which is preliminary data.</text>
</comment>
<proteinExistence type="predicted"/>
<name>A0ABU1X133_SPHXE</name>
<evidence type="ECO:0000313" key="2">
    <source>
        <dbReference type="Proteomes" id="UP001267638"/>
    </source>
</evidence>
<protein>
    <submittedName>
        <fullName evidence="1">Uncharacterized protein</fullName>
    </submittedName>
</protein>
<sequence>MVEGAGPKRGDRGSHYVGILQNLRSSYAKHLISILFHEPVPVEIARRTIGPIMRFPVDLDDQLQAAAVEVGYIASDGMLPPEFQAGGLASKPLPEQDFGQG</sequence>
<organism evidence="1 2">
    <name type="scientific">Sphingobium xenophagum</name>
    <dbReference type="NCBI Taxonomy" id="121428"/>
    <lineage>
        <taxon>Bacteria</taxon>
        <taxon>Pseudomonadati</taxon>
        <taxon>Pseudomonadota</taxon>
        <taxon>Alphaproteobacteria</taxon>
        <taxon>Sphingomonadales</taxon>
        <taxon>Sphingomonadaceae</taxon>
        <taxon>Sphingobium</taxon>
    </lineage>
</organism>
<accession>A0ABU1X133</accession>
<dbReference type="Proteomes" id="UP001267638">
    <property type="component" value="Unassembled WGS sequence"/>
</dbReference>
<keyword evidence="2" id="KW-1185">Reference proteome</keyword>
<reference evidence="1 2" key="1">
    <citation type="submission" date="2023-07" db="EMBL/GenBank/DDBJ databases">
        <title>Sorghum-associated microbial communities from plants grown in Nebraska, USA.</title>
        <authorList>
            <person name="Schachtman D."/>
        </authorList>
    </citation>
    <scope>NUCLEOTIDE SEQUENCE [LARGE SCALE GENOMIC DNA]</scope>
    <source>
        <strain evidence="1 2">4256</strain>
    </source>
</reference>
<gene>
    <name evidence="1" type="ORF">J2W40_001822</name>
</gene>
<evidence type="ECO:0000313" key="1">
    <source>
        <dbReference type="EMBL" id="MDR7155004.1"/>
    </source>
</evidence>
<dbReference type="EMBL" id="JAVDWV010000007">
    <property type="protein sequence ID" value="MDR7155004.1"/>
    <property type="molecule type" value="Genomic_DNA"/>
</dbReference>